<evidence type="ECO:0000256" key="3">
    <source>
        <dbReference type="ARBA" id="ARBA00022692"/>
    </source>
</evidence>
<reference evidence="6 7" key="1">
    <citation type="journal article" date="2013" name="Nature">
        <title>Insights into bilaterian evolution from three spiralian genomes.</title>
        <authorList>
            <person name="Simakov O."/>
            <person name="Marletaz F."/>
            <person name="Cho S.J."/>
            <person name="Edsinger-Gonzales E."/>
            <person name="Havlak P."/>
            <person name="Hellsten U."/>
            <person name="Kuo D.H."/>
            <person name="Larsson T."/>
            <person name="Lv J."/>
            <person name="Arendt D."/>
            <person name="Savage R."/>
            <person name="Osoegawa K."/>
            <person name="de Jong P."/>
            <person name="Grimwood J."/>
            <person name="Chapman J.A."/>
            <person name="Shapiro H."/>
            <person name="Aerts A."/>
            <person name="Otillar R.P."/>
            <person name="Terry A.Y."/>
            <person name="Boore J.L."/>
            <person name="Grigoriev I.V."/>
            <person name="Lindberg D.R."/>
            <person name="Seaver E.C."/>
            <person name="Weisblat D.A."/>
            <person name="Putnam N.H."/>
            <person name="Rokhsar D.S."/>
        </authorList>
    </citation>
    <scope>NUCLEOTIDE SEQUENCE [LARGE SCALE GENOMIC DNA]</scope>
</reference>
<dbReference type="GO" id="GO:0016020">
    <property type="term" value="C:membrane"/>
    <property type="evidence" value="ECO:0007669"/>
    <property type="project" value="UniProtKB-SubCell"/>
</dbReference>
<keyword evidence="4" id="KW-1133">Transmembrane helix</keyword>
<evidence type="ECO:0000256" key="1">
    <source>
        <dbReference type="ARBA" id="ARBA00004141"/>
    </source>
</evidence>
<dbReference type="GeneID" id="20248513"/>
<dbReference type="SUPFAM" id="SSF51445">
    <property type="entry name" value="(Trans)glycosidases"/>
    <property type="match status" value="1"/>
</dbReference>
<dbReference type="EMBL" id="KB201205">
    <property type="protein sequence ID" value="ESO98845.1"/>
    <property type="molecule type" value="Genomic_DNA"/>
</dbReference>
<dbReference type="GO" id="GO:0004521">
    <property type="term" value="F:RNA endonuclease activity"/>
    <property type="evidence" value="ECO:0007669"/>
    <property type="project" value="InterPro"/>
</dbReference>
<name>V4AV64_LOTGI</name>
<evidence type="ECO:0000313" key="6">
    <source>
        <dbReference type="EMBL" id="ESO98845.1"/>
    </source>
</evidence>
<keyword evidence="7" id="KW-1185">Reference proteome</keyword>
<dbReference type="InterPro" id="IPR026770">
    <property type="entry name" value="RNase_K"/>
</dbReference>
<evidence type="ECO:0000256" key="4">
    <source>
        <dbReference type="ARBA" id="ARBA00022989"/>
    </source>
</evidence>
<evidence type="ECO:0000256" key="2">
    <source>
        <dbReference type="ARBA" id="ARBA00008458"/>
    </source>
</evidence>
<keyword evidence="3" id="KW-0812">Transmembrane</keyword>
<gene>
    <name evidence="6" type="ORF">LOTGIDRAFT_231209</name>
</gene>
<evidence type="ECO:0000313" key="7">
    <source>
        <dbReference type="Proteomes" id="UP000030746"/>
    </source>
</evidence>
<proteinExistence type="inferred from homology"/>
<protein>
    <submittedName>
        <fullName evidence="6">Uncharacterized protein</fullName>
    </submittedName>
</protein>
<accession>V4AV64</accession>
<comment type="similarity">
    <text evidence="2">Belongs to the RNase K family.</text>
</comment>
<organism evidence="6 7">
    <name type="scientific">Lottia gigantea</name>
    <name type="common">Giant owl limpet</name>
    <dbReference type="NCBI Taxonomy" id="225164"/>
    <lineage>
        <taxon>Eukaryota</taxon>
        <taxon>Metazoa</taxon>
        <taxon>Spiralia</taxon>
        <taxon>Lophotrochozoa</taxon>
        <taxon>Mollusca</taxon>
        <taxon>Gastropoda</taxon>
        <taxon>Patellogastropoda</taxon>
        <taxon>Lottioidea</taxon>
        <taxon>Lottiidae</taxon>
        <taxon>Lottia</taxon>
    </lineage>
</organism>
<dbReference type="STRING" id="225164.V4AV64"/>
<dbReference type="OrthoDB" id="41905at2759"/>
<evidence type="ECO:0000256" key="5">
    <source>
        <dbReference type="ARBA" id="ARBA00023136"/>
    </source>
</evidence>
<dbReference type="KEGG" id="lgi:LOTGIDRAFT_231209"/>
<dbReference type="InterPro" id="IPR017853">
    <property type="entry name" value="GH"/>
</dbReference>
<dbReference type="Proteomes" id="UP000030746">
    <property type="component" value="Unassembled WGS sequence"/>
</dbReference>
<dbReference type="HOGENOM" id="CLU_249150_0_0_1"/>
<comment type="subcellular location">
    <subcellularLocation>
        <location evidence="1">Membrane</location>
        <topology evidence="1">Multi-pass membrane protein</topology>
    </subcellularLocation>
</comment>
<dbReference type="RefSeq" id="XP_009050476.1">
    <property type="nucleotide sequence ID" value="XM_009052228.1"/>
</dbReference>
<keyword evidence="5" id="KW-0472">Membrane</keyword>
<dbReference type="CTD" id="20248513"/>
<dbReference type="PANTHER" id="PTHR31733">
    <property type="entry name" value="RIBONUCLEASE KAPPA"/>
    <property type="match status" value="1"/>
</dbReference>
<sequence>MATNFCFYYWFHSLSVFRTAEPLIPKPSLSSSDGLSIKTSSDGSYSISINNITWFNSAPTFFFTDGHKFVSGKDLKLTTTTSDEGSDEIGRWSSTNFNYQAGNVNIITYIKTYQYPRLPLIVFGQKYVNGAHNTSSGDAEATISSFPGFTLDGTIPPNLGCLSYGGLMFGETARKIGRYDSSGKSINFGVEGGPYAVYDNSGNAVVFSPANRFMSTSVWHESVSETNGALHWGTMGLVDEVPEDYQMETVVYYSDQGINKAFDGWGEYLRYRHGRHDSYVLSDLTVNYLGFWTDNGAYYYVMTEKNKTYEDTIIDIKTYIDEIKVPYRYIQYDNWRYTWGMYNGVKDWAPKPEVFPHGSQYVYNKTGLPILAQNKYWAPDTVYAKQNGGDYEFIVEKERALPIEQRFWDYFLGEARKWGLIVYEQDWLNVEFKTLNALLTQIDLGTMWLTQIASAAKKHGMTMQYCMSNTKEAMQTLELPIVTQARVSGDYQPGIDQWKIGVSSIFAQAMGIRPFKDNFWTIGIQPENSYNKTETHPDLEAAVATLSTGPVGPSDRIGYSNVTLIMKCCNTDGLILKPSKPATAIDDQIIQSALGSGGPEGEVWSTYSKIGEIYFGIILAADMSNVYSLTPFKAGFDTIEELVVFEMDRPTTLTVFSNISTIDITTGCTTVDFCLYYVSPVLTIGNHKIVILGEISKWVPVSPQRVTQINQDSNELTIDITGQPGESVPFYFNIDGQTNTINCVLAPCEKPKWYDSTDGFNIKIVTDGSYSISINNITWFNSAPTFFFTDGHKFVSGKDLKLTTTTSDSGSDKIGLWTRINFYYQAGSSNITAYIKTYNDHQIPFVIFGQNYINGASKTSTGNTDYTISSFPGFTVFDYIPPNLGYLSYGGIMFGDTSKKVGNWTFSGTNINYGIEGGPLAVFDESGNTVIISSANNFMSTSVYHESVLDVGGEVHWGTMGLVDEVPAGHIVETVVYYSNKGINKAFEGWGEYLRYRYNRHDQYVKSDLTINYLGYWTDNGAYYYYKTEDNKNYEDTILDVKAYADQLKIPYRYVQYDSWWYYKGLLNGVKEWVSRPDIFPNGMQYVYNKTGLLVNAHNRFWSPDTVYAKQNGGKYDFVKGPLRALPIEQKFWDDLFVEAKKWGLVTYEQDWLNDEFLRLKELQTDIDLGTTWLKQMGSAAEKNGITIQYCMSLTREAMISLEIPVVTQARVSTDYSPGQEQWRIGISSMFAYAMGVAPFKDNFWTTTNQTGNPYGRSEPYYALNAAVATLSTGPVGPSDKIGRSNATLIMRCCNTDGLILKPSKPATAIDDQILQSALGQGGPMGEVWTTYTKIGASWNLYFGIILAADIGNMYDLTPAKAGFVAYTNLMVFSVKNLDGITEFSEEAPLRLTPSCTKVDFCLFYITPIFHINNHKIVILGEISKWVPVSPQRVTQINQDSNELTIDITGQPGESVPFYFNIDGQTNTINCVLGTSGSARIIVLGSKCLAS</sequence>